<evidence type="ECO:0000313" key="2">
    <source>
        <dbReference type="EMBL" id="SDG66987.1"/>
    </source>
</evidence>
<proteinExistence type="predicted"/>
<organism evidence="2 3">
    <name type="scientific">Roseospirillum parvum</name>
    <dbReference type="NCBI Taxonomy" id="83401"/>
    <lineage>
        <taxon>Bacteria</taxon>
        <taxon>Pseudomonadati</taxon>
        <taxon>Pseudomonadota</taxon>
        <taxon>Alphaproteobacteria</taxon>
        <taxon>Rhodospirillales</taxon>
        <taxon>Rhodospirillaceae</taxon>
        <taxon>Roseospirillum</taxon>
    </lineage>
</organism>
<protein>
    <submittedName>
        <fullName evidence="2">Uncharacterized protein</fullName>
    </submittedName>
</protein>
<dbReference type="Proteomes" id="UP000217076">
    <property type="component" value="Unassembled WGS sequence"/>
</dbReference>
<reference evidence="3" key="1">
    <citation type="submission" date="2016-10" db="EMBL/GenBank/DDBJ databases">
        <authorList>
            <person name="Varghese N."/>
            <person name="Submissions S."/>
        </authorList>
    </citation>
    <scope>NUCLEOTIDE SEQUENCE [LARGE SCALE GENOMIC DNA]</scope>
    <source>
        <strain evidence="3">930I</strain>
    </source>
</reference>
<evidence type="ECO:0000256" key="1">
    <source>
        <dbReference type="SAM" id="MobiDB-lite"/>
    </source>
</evidence>
<evidence type="ECO:0000313" key="3">
    <source>
        <dbReference type="Proteomes" id="UP000217076"/>
    </source>
</evidence>
<feature type="region of interest" description="Disordered" evidence="1">
    <location>
        <begin position="1"/>
        <end position="24"/>
    </location>
</feature>
<gene>
    <name evidence="2" type="ORF">SAMN05421742_10279</name>
</gene>
<dbReference type="STRING" id="83401.SAMN05421742_10279"/>
<accession>A0A1G7W4U3</accession>
<dbReference type="AlphaFoldDB" id="A0A1G7W4U3"/>
<feature type="compositionally biased region" description="Basic and acidic residues" evidence="1">
    <location>
        <begin position="1"/>
        <end position="11"/>
    </location>
</feature>
<sequence>MPSIFEDERRGTGPIAPNPFGAGPISPLSGVRLGLWWGTPRRQAFLVSDEMGAAEAPT</sequence>
<dbReference type="EMBL" id="FNCV01000002">
    <property type="protein sequence ID" value="SDG66987.1"/>
    <property type="molecule type" value="Genomic_DNA"/>
</dbReference>
<name>A0A1G7W4U3_9PROT</name>
<keyword evidence="3" id="KW-1185">Reference proteome</keyword>